<gene>
    <name evidence="2" type="ORF">AFUS01_LOCUS41098</name>
</gene>
<dbReference type="EMBL" id="CAJVCH010560102">
    <property type="protein sequence ID" value="CAG7831350.1"/>
    <property type="molecule type" value="Genomic_DNA"/>
</dbReference>
<proteinExistence type="predicted"/>
<evidence type="ECO:0000313" key="3">
    <source>
        <dbReference type="Proteomes" id="UP000708208"/>
    </source>
</evidence>
<protein>
    <submittedName>
        <fullName evidence="2">Uncharacterized protein</fullName>
    </submittedName>
</protein>
<evidence type="ECO:0000256" key="1">
    <source>
        <dbReference type="SAM" id="MobiDB-lite"/>
    </source>
</evidence>
<accession>A0A8J2LZ58</accession>
<feature type="non-terminal residue" evidence="2">
    <location>
        <position position="1"/>
    </location>
</feature>
<comment type="caution">
    <text evidence="2">The sequence shown here is derived from an EMBL/GenBank/DDBJ whole genome shotgun (WGS) entry which is preliminary data.</text>
</comment>
<feature type="compositionally biased region" description="Polar residues" evidence="1">
    <location>
        <begin position="10"/>
        <end position="20"/>
    </location>
</feature>
<reference evidence="2" key="1">
    <citation type="submission" date="2021-06" db="EMBL/GenBank/DDBJ databases">
        <authorList>
            <person name="Hodson N. C."/>
            <person name="Mongue J. A."/>
            <person name="Jaron S. K."/>
        </authorList>
    </citation>
    <scope>NUCLEOTIDE SEQUENCE</scope>
</reference>
<dbReference type="Proteomes" id="UP000708208">
    <property type="component" value="Unassembled WGS sequence"/>
</dbReference>
<dbReference type="AlphaFoldDB" id="A0A8J2LZ58"/>
<feature type="region of interest" description="Disordered" evidence="1">
    <location>
        <begin position="1"/>
        <end position="20"/>
    </location>
</feature>
<keyword evidence="3" id="KW-1185">Reference proteome</keyword>
<name>A0A8J2LZ58_9HEXA</name>
<organism evidence="2 3">
    <name type="scientific">Allacma fusca</name>
    <dbReference type="NCBI Taxonomy" id="39272"/>
    <lineage>
        <taxon>Eukaryota</taxon>
        <taxon>Metazoa</taxon>
        <taxon>Ecdysozoa</taxon>
        <taxon>Arthropoda</taxon>
        <taxon>Hexapoda</taxon>
        <taxon>Collembola</taxon>
        <taxon>Symphypleona</taxon>
        <taxon>Sminthuridae</taxon>
        <taxon>Allacma</taxon>
    </lineage>
</organism>
<sequence>GEGDAEGSSAGVSEDNSAEW</sequence>
<evidence type="ECO:0000313" key="2">
    <source>
        <dbReference type="EMBL" id="CAG7831350.1"/>
    </source>
</evidence>